<organism evidence="5">
    <name type="scientific">Pseudo-nitzschia arenysensis</name>
    <dbReference type="NCBI Taxonomy" id="697910"/>
    <lineage>
        <taxon>Eukaryota</taxon>
        <taxon>Sar</taxon>
        <taxon>Stramenopiles</taxon>
        <taxon>Ochrophyta</taxon>
        <taxon>Bacillariophyta</taxon>
        <taxon>Bacillariophyceae</taxon>
        <taxon>Bacillariophycidae</taxon>
        <taxon>Bacillariales</taxon>
        <taxon>Bacillariaceae</taxon>
        <taxon>Pseudo-nitzschia</taxon>
    </lineage>
</organism>
<dbReference type="InterPro" id="IPR011041">
    <property type="entry name" value="Quinoprot_gluc/sorb_DH_b-prop"/>
</dbReference>
<accession>A0A7R9ZU42</accession>
<dbReference type="InterPro" id="IPR011042">
    <property type="entry name" value="6-blade_b-propeller_TolB-like"/>
</dbReference>
<sequence>MTRLLLYALLLGWTVFLASALPDGFIVETVTSKAKGTTGLFAPHPSDNSKPPILLIVEKSGKVTLLENPDKSSDVKIILNLSGKICTDGERGLQSIAIHPDFKKNQFVYLFYSEFIEGCPDSLTEGTWNVVSRFVMDPITFELDYDSREEIWRTSRLRFNIHNGGAMAFGNDGKLYVTTGDSGRKSLSQPSDNTLGSVIRLNDDGSVPEDNPYTTSKGYEAYRCADTDGRVPATSKIGVCSEIFAHGFRNPFRIRMDPMETEKVRFSVGDVGGSHWEELSICGTDYAGLNYGWPNWEGPCRESSLTNCPIPNDDYAVEPYHYYEHRSTREGGAVAGSVFVPPGVWPDKYKFLFIDFIFLEIYNLIEDPGKECRTCTPPVSGYRNETFYQSIQEEDEHVNSARMVDMFFGPYKDTQALYVIRFGNHDTVLRIRYNGIVDNAPPIADFEVPDNTFVLGTVVPFDGSVSSDPDGDTLVYEWDFGDGNTSNETNPSHMFAEIGEYDVVLKVTDTLGQMQQKTRTIIIGIPPDVRIISPAEGDVFYVGEVLELQGEAYYHTGEKMVDIKLIWEVRKHHADHFHPFLDRRRGNNIALYPAPEPEDYHAATNSYLRIILLATDESGLTTQVERIVKPSLLNVNIESFPNGLDVMVDNFPVTTSQTAISWKAHDLRLEVEDQDPFIFKSWSDGNTDRERTVTLLKNDQTIQANFCKADQASCWNGNECCSEFCFQRVCRTETESPTSLPTFRPSTAEPSTTVPLLGEISIGTSPHHNTVVEVTKAPTAEASTPPIPSSEEPNLSTPSDIITTRKKSSFIASVFLSFVIAIFVLLIIPFMVFKTKQNKRRKQRDVTHKLTYHDSRFVDVEEVDNGTFDDCSFTHVNLMLDGDSDETSKDD</sequence>
<dbReference type="PANTHER" id="PTHR19328">
    <property type="entry name" value="HEDGEHOG-INTERACTING PROTEIN"/>
    <property type="match status" value="1"/>
</dbReference>
<feature type="signal peptide" evidence="3">
    <location>
        <begin position="1"/>
        <end position="20"/>
    </location>
</feature>
<dbReference type="InterPro" id="IPR013783">
    <property type="entry name" value="Ig-like_fold"/>
</dbReference>
<feature type="region of interest" description="Disordered" evidence="1">
    <location>
        <begin position="181"/>
        <end position="201"/>
    </location>
</feature>
<evidence type="ECO:0000256" key="3">
    <source>
        <dbReference type="SAM" id="SignalP"/>
    </source>
</evidence>
<feature type="domain" description="PKD" evidence="4">
    <location>
        <begin position="442"/>
        <end position="523"/>
    </location>
</feature>
<protein>
    <recommendedName>
        <fullName evidence="4">PKD domain-containing protein</fullName>
    </recommendedName>
</protein>
<dbReference type="InterPro" id="IPR000601">
    <property type="entry name" value="PKD_dom"/>
</dbReference>
<name>A0A7R9ZU42_9STRA</name>
<dbReference type="CDD" id="cd00146">
    <property type="entry name" value="PKD"/>
    <property type="match status" value="1"/>
</dbReference>
<evidence type="ECO:0000256" key="1">
    <source>
        <dbReference type="SAM" id="MobiDB-lite"/>
    </source>
</evidence>
<feature type="compositionally biased region" description="Polar residues" evidence="1">
    <location>
        <begin position="181"/>
        <end position="196"/>
    </location>
</feature>
<dbReference type="AlphaFoldDB" id="A0A7R9ZU42"/>
<dbReference type="InterPro" id="IPR035986">
    <property type="entry name" value="PKD_dom_sf"/>
</dbReference>
<evidence type="ECO:0000259" key="4">
    <source>
        <dbReference type="PROSITE" id="PS50093"/>
    </source>
</evidence>
<dbReference type="PROSITE" id="PS50093">
    <property type="entry name" value="PKD"/>
    <property type="match status" value="1"/>
</dbReference>
<evidence type="ECO:0000313" key="5">
    <source>
        <dbReference type="EMBL" id="CAD8343881.1"/>
    </source>
</evidence>
<reference evidence="5" key="1">
    <citation type="submission" date="2021-01" db="EMBL/GenBank/DDBJ databases">
        <authorList>
            <person name="Corre E."/>
            <person name="Pelletier E."/>
            <person name="Niang G."/>
            <person name="Scheremetjew M."/>
            <person name="Finn R."/>
            <person name="Kale V."/>
            <person name="Holt S."/>
            <person name="Cochrane G."/>
            <person name="Meng A."/>
            <person name="Brown T."/>
            <person name="Cohen L."/>
        </authorList>
    </citation>
    <scope>NUCLEOTIDE SEQUENCE</scope>
    <source>
        <strain evidence="5">B593</strain>
    </source>
</reference>
<feature type="transmembrane region" description="Helical" evidence="2">
    <location>
        <begin position="810"/>
        <end position="833"/>
    </location>
</feature>
<dbReference type="SMART" id="SM00089">
    <property type="entry name" value="PKD"/>
    <property type="match status" value="1"/>
</dbReference>
<dbReference type="PANTHER" id="PTHR19328:SF13">
    <property type="entry name" value="HIPL1 PROTEIN"/>
    <property type="match status" value="1"/>
</dbReference>
<dbReference type="Pfam" id="PF07995">
    <property type="entry name" value="GSDH"/>
    <property type="match status" value="1"/>
</dbReference>
<evidence type="ECO:0000256" key="2">
    <source>
        <dbReference type="SAM" id="Phobius"/>
    </source>
</evidence>
<feature type="region of interest" description="Disordered" evidence="1">
    <location>
        <begin position="779"/>
        <end position="799"/>
    </location>
</feature>
<keyword evidence="2" id="KW-0812">Transmembrane</keyword>
<dbReference type="InterPro" id="IPR012938">
    <property type="entry name" value="Glc/Sorbosone_DH"/>
</dbReference>
<keyword evidence="2" id="KW-0472">Membrane</keyword>
<dbReference type="Pfam" id="PF18911">
    <property type="entry name" value="PKD_4"/>
    <property type="match status" value="1"/>
</dbReference>
<dbReference type="Gene3D" id="2.120.10.30">
    <property type="entry name" value="TolB, C-terminal domain"/>
    <property type="match status" value="1"/>
</dbReference>
<dbReference type="Gene3D" id="2.60.40.10">
    <property type="entry name" value="Immunoglobulins"/>
    <property type="match status" value="1"/>
</dbReference>
<proteinExistence type="predicted"/>
<dbReference type="SUPFAM" id="SSF50952">
    <property type="entry name" value="Soluble quinoprotein glucose dehydrogenase"/>
    <property type="match status" value="1"/>
</dbReference>
<gene>
    <name evidence="5" type="ORF">PARE0329_LOCUS516</name>
</gene>
<feature type="chain" id="PRO_5030927953" description="PKD domain-containing protein" evidence="3">
    <location>
        <begin position="21"/>
        <end position="891"/>
    </location>
</feature>
<dbReference type="EMBL" id="HBEH01000737">
    <property type="protein sequence ID" value="CAD8343881.1"/>
    <property type="molecule type" value="Transcribed_RNA"/>
</dbReference>
<dbReference type="SUPFAM" id="SSF49299">
    <property type="entry name" value="PKD domain"/>
    <property type="match status" value="1"/>
</dbReference>
<keyword evidence="3" id="KW-0732">Signal</keyword>
<keyword evidence="2" id="KW-1133">Transmembrane helix</keyword>
<dbReference type="InterPro" id="IPR022409">
    <property type="entry name" value="PKD/Chitinase_dom"/>
</dbReference>